<feature type="compositionally biased region" description="Low complexity" evidence="2">
    <location>
        <begin position="12"/>
        <end position="22"/>
    </location>
</feature>
<protein>
    <submittedName>
        <fullName evidence="3">Uncharacterized protein</fullName>
    </submittedName>
</protein>
<dbReference type="AlphaFoldDB" id="A0AAW1UMG9"/>
<proteinExistence type="predicted"/>
<dbReference type="EMBL" id="JARQZJ010000091">
    <property type="protein sequence ID" value="KAK9883705.1"/>
    <property type="molecule type" value="Genomic_DNA"/>
</dbReference>
<reference evidence="3 4" key="1">
    <citation type="submission" date="2023-03" db="EMBL/GenBank/DDBJ databases">
        <title>Genome insight into feeding habits of ladybird beetles.</title>
        <authorList>
            <person name="Li H.-S."/>
            <person name="Huang Y.-H."/>
            <person name="Pang H."/>
        </authorList>
    </citation>
    <scope>NUCLEOTIDE SEQUENCE [LARGE SCALE GENOMIC DNA]</scope>
    <source>
        <strain evidence="3">SYSU_2023b</strain>
        <tissue evidence="3">Whole body</tissue>
    </source>
</reference>
<feature type="coiled-coil region" evidence="1">
    <location>
        <begin position="29"/>
        <end position="91"/>
    </location>
</feature>
<keyword evidence="4" id="KW-1185">Reference proteome</keyword>
<gene>
    <name evidence="3" type="ORF">WA026_001892</name>
</gene>
<sequence length="264" mass="30814">MLREMRSKDRSSSTYDSEISSSIENNDVVKKYRKKVRKVREKVEQRDKKLEELTDNLDTLIRRVNDLERENSELREKLLSYEARLNSENKIIPITTPVEEVIENDEIEIMEEENIPQESDIPQMEIKEQKTLNYTAALKAKVTSTIPSTSRDIIEVLEEEMERTETTKPKIPPVTIDGNDDWGRISRSLNDKKIEYTKAKTTKTGVKIFPSTIDSYRKLINYLNNIGKHYFTYTLEEDINIHTVVQGLPLNSDIQEIKNEFKLA</sequence>
<evidence type="ECO:0000313" key="4">
    <source>
        <dbReference type="Proteomes" id="UP001431783"/>
    </source>
</evidence>
<keyword evidence="1" id="KW-0175">Coiled coil</keyword>
<evidence type="ECO:0000256" key="1">
    <source>
        <dbReference type="SAM" id="Coils"/>
    </source>
</evidence>
<evidence type="ECO:0000313" key="3">
    <source>
        <dbReference type="EMBL" id="KAK9883705.1"/>
    </source>
</evidence>
<evidence type="ECO:0000256" key="2">
    <source>
        <dbReference type="SAM" id="MobiDB-lite"/>
    </source>
</evidence>
<comment type="caution">
    <text evidence="3">The sequence shown here is derived from an EMBL/GenBank/DDBJ whole genome shotgun (WGS) entry which is preliminary data.</text>
</comment>
<accession>A0AAW1UMG9</accession>
<dbReference type="Proteomes" id="UP001431783">
    <property type="component" value="Unassembled WGS sequence"/>
</dbReference>
<organism evidence="3 4">
    <name type="scientific">Henosepilachna vigintioctopunctata</name>
    <dbReference type="NCBI Taxonomy" id="420089"/>
    <lineage>
        <taxon>Eukaryota</taxon>
        <taxon>Metazoa</taxon>
        <taxon>Ecdysozoa</taxon>
        <taxon>Arthropoda</taxon>
        <taxon>Hexapoda</taxon>
        <taxon>Insecta</taxon>
        <taxon>Pterygota</taxon>
        <taxon>Neoptera</taxon>
        <taxon>Endopterygota</taxon>
        <taxon>Coleoptera</taxon>
        <taxon>Polyphaga</taxon>
        <taxon>Cucujiformia</taxon>
        <taxon>Coccinelloidea</taxon>
        <taxon>Coccinellidae</taxon>
        <taxon>Epilachninae</taxon>
        <taxon>Epilachnini</taxon>
        <taxon>Henosepilachna</taxon>
    </lineage>
</organism>
<feature type="region of interest" description="Disordered" evidence="2">
    <location>
        <begin position="1"/>
        <end position="23"/>
    </location>
</feature>
<feature type="compositionally biased region" description="Basic and acidic residues" evidence="2">
    <location>
        <begin position="1"/>
        <end position="11"/>
    </location>
</feature>
<name>A0AAW1UMG9_9CUCU</name>